<proteinExistence type="predicted"/>
<evidence type="ECO:0000313" key="1">
    <source>
        <dbReference type="EMBL" id="MBC5712330.1"/>
    </source>
</evidence>
<dbReference type="Gene3D" id="3.30.2220.30">
    <property type="match status" value="1"/>
</dbReference>
<evidence type="ECO:0008006" key="3">
    <source>
        <dbReference type="Google" id="ProtNLM"/>
    </source>
</evidence>
<gene>
    <name evidence="1" type="ORF">H8S75_30960</name>
</gene>
<comment type="caution">
    <text evidence="1">The sequence shown here is derived from an EMBL/GenBank/DDBJ whole genome shotgun (WGS) entry which is preliminary data.</text>
</comment>
<dbReference type="InterPro" id="IPR038559">
    <property type="entry name" value="XkdN-like_sf"/>
</dbReference>
<organism evidence="1 2">
    <name type="scientific">Hungatella hominis</name>
    <dbReference type="NCBI Taxonomy" id="2763050"/>
    <lineage>
        <taxon>Bacteria</taxon>
        <taxon>Bacillati</taxon>
        <taxon>Bacillota</taxon>
        <taxon>Clostridia</taxon>
        <taxon>Lachnospirales</taxon>
        <taxon>Lachnospiraceae</taxon>
        <taxon>Hungatella</taxon>
    </lineage>
</organism>
<reference evidence="1 2" key="1">
    <citation type="submission" date="2020-08" db="EMBL/GenBank/DDBJ databases">
        <title>Genome public.</title>
        <authorList>
            <person name="Liu C."/>
            <person name="Sun Q."/>
        </authorList>
    </citation>
    <scope>NUCLEOTIDE SEQUENCE [LARGE SCALE GENOMIC DNA]</scope>
    <source>
        <strain evidence="1 2">NSJ-66</strain>
    </source>
</reference>
<keyword evidence="2" id="KW-1185">Reference proteome</keyword>
<accession>A0ABR7HGN9</accession>
<protein>
    <recommendedName>
        <fullName evidence="3">Phage portal protein</fullName>
    </recommendedName>
</protein>
<dbReference type="EMBL" id="JACOPB010000032">
    <property type="protein sequence ID" value="MBC5712330.1"/>
    <property type="molecule type" value="Genomic_DNA"/>
</dbReference>
<sequence length="143" mass="16222">MGDLSRFLKKNKKTKENIKIPATMSLTDDNGAPLLWEVKPLTTKEDNAIREACTVDVQVTGKPNVFRPKFNGTQYVTKMLAACVVFPNLNDKELQDSYGVMGAEQLVTEMLDDPGEFNDFINRVQEYHGFKETFQDKVEEAKN</sequence>
<dbReference type="Proteomes" id="UP000634672">
    <property type="component" value="Unassembled WGS sequence"/>
</dbReference>
<dbReference type="RefSeq" id="WP_187024764.1">
    <property type="nucleotide sequence ID" value="NZ_JACOPB010000032.1"/>
</dbReference>
<dbReference type="InterPro" id="IPR014986">
    <property type="entry name" value="XkdN-like"/>
</dbReference>
<dbReference type="Pfam" id="PF08890">
    <property type="entry name" value="Phage_TAC_5"/>
    <property type="match status" value="1"/>
</dbReference>
<evidence type="ECO:0000313" key="2">
    <source>
        <dbReference type="Proteomes" id="UP000634672"/>
    </source>
</evidence>
<name>A0ABR7HGN9_9FIRM</name>